<keyword evidence="5 6" id="KW-0539">Nucleus</keyword>
<dbReference type="InterPro" id="IPR020472">
    <property type="entry name" value="WD40_PAC1"/>
</dbReference>
<evidence type="ECO:0000256" key="4">
    <source>
        <dbReference type="ARBA" id="ARBA00022737"/>
    </source>
</evidence>
<dbReference type="InterPro" id="IPR019775">
    <property type="entry name" value="WD40_repeat_CS"/>
</dbReference>
<evidence type="ECO:0000256" key="2">
    <source>
        <dbReference type="ARBA" id="ARBA00022552"/>
    </source>
</evidence>
<dbReference type="EMBL" id="JBEFKJ010000022">
    <property type="protein sequence ID" value="KAL2040092.1"/>
    <property type="molecule type" value="Genomic_DNA"/>
</dbReference>
<evidence type="ECO:0000313" key="11">
    <source>
        <dbReference type="Proteomes" id="UP001590950"/>
    </source>
</evidence>
<organism evidence="10 11">
    <name type="scientific">Stereocaulon virgatum</name>
    <dbReference type="NCBI Taxonomy" id="373712"/>
    <lineage>
        <taxon>Eukaryota</taxon>
        <taxon>Fungi</taxon>
        <taxon>Dikarya</taxon>
        <taxon>Ascomycota</taxon>
        <taxon>Pezizomycotina</taxon>
        <taxon>Lecanoromycetes</taxon>
        <taxon>OSLEUM clade</taxon>
        <taxon>Lecanoromycetidae</taxon>
        <taxon>Lecanorales</taxon>
        <taxon>Lecanorineae</taxon>
        <taxon>Stereocaulaceae</taxon>
        <taxon>Stereocaulon</taxon>
    </lineage>
</organism>
<dbReference type="InterPro" id="IPR028599">
    <property type="entry name" value="WDR12/Ytm1"/>
</dbReference>
<feature type="repeat" description="WD" evidence="7">
    <location>
        <begin position="124"/>
        <end position="148"/>
    </location>
</feature>
<dbReference type="Proteomes" id="UP001590950">
    <property type="component" value="Unassembled WGS sequence"/>
</dbReference>
<comment type="subunit">
    <text evidence="6">Component of the NOP7 complex, composed of ERB1, NOP7 and YTM1. Within the NOP7 complex ERB1 appears to interact directly with NOP7 and YTM1. The NOP7 complex also associates with the 66S pre-ribosome.</text>
</comment>
<keyword evidence="4" id="KW-0677">Repeat</keyword>
<evidence type="ECO:0000259" key="9">
    <source>
        <dbReference type="Pfam" id="PF08154"/>
    </source>
</evidence>
<gene>
    <name evidence="6" type="primary">YTM1</name>
    <name evidence="10" type="ORF">N7G274_006995</name>
</gene>
<keyword evidence="3 7" id="KW-0853">WD repeat</keyword>
<dbReference type="InterPro" id="IPR036322">
    <property type="entry name" value="WD40_repeat_dom_sf"/>
</dbReference>
<dbReference type="PANTHER" id="PTHR19855">
    <property type="entry name" value="WD40 REPEAT PROTEIN 12, 37"/>
    <property type="match status" value="1"/>
</dbReference>
<protein>
    <recommendedName>
        <fullName evidence="6">Ribosome biogenesis protein YTM1</fullName>
    </recommendedName>
</protein>
<feature type="domain" description="NLE" evidence="9">
    <location>
        <begin position="6"/>
        <end position="70"/>
    </location>
</feature>
<dbReference type="Pfam" id="PF00400">
    <property type="entry name" value="WD40"/>
    <property type="match status" value="5"/>
</dbReference>
<dbReference type="Pfam" id="PF08154">
    <property type="entry name" value="NLE"/>
    <property type="match status" value="1"/>
</dbReference>
<evidence type="ECO:0000256" key="6">
    <source>
        <dbReference type="HAMAP-Rule" id="MF_03029"/>
    </source>
</evidence>
<comment type="similarity">
    <text evidence="6">Belongs to the WD repeat WDR12/YTM1 family.</text>
</comment>
<comment type="subcellular location">
    <subcellularLocation>
        <location evidence="6">Nucleus</location>
        <location evidence="6">Nucleolus</location>
    </subcellularLocation>
    <subcellularLocation>
        <location evidence="6">Nucleus</location>
        <location evidence="6">Nucleoplasm</location>
    </subcellularLocation>
</comment>
<dbReference type="InterPro" id="IPR012972">
    <property type="entry name" value="NLE"/>
</dbReference>
<evidence type="ECO:0000256" key="5">
    <source>
        <dbReference type="ARBA" id="ARBA00023242"/>
    </source>
</evidence>
<feature type="repeat" description="WD" evidence="7">
    <location>
        <begin position="366"/>
        <end position="408"/>
    </location>
</feature>
<dbReference type="PANTHER" id="PTHR19855:SF11">
    <property type="entry name" value="RIBOSOME BIOGENESIS PROTEIN WDR12"/>
    <property type="match status" value="1"/>
</dbReference>
<dbReference type="PROSITE" id="PS50082">
    <property type="entry name" value="WD_REPEATS_2"/>
    <property type="match status" value="4"/>
</dbReference>
<evidence type="ECO:0000256" key="8">
    <source>
        <dbReference type="SAM" id="MobiDB-lite"/>
    </source>
</evidence>
<dbReference type="PROSITE" id="PS00678">
    <property type="entry name" value="WD_REPEATS_1"/>
    <property type="match status" value="3"/>
</dbReference>
<evidence type="ECO:0000313" key="10">
    <source>
        <dbReference type="EMBL" id="KAL2040092.1"/>
    </source>
</evidence>
<comment type="caution">
    <text evidence="10">The sequence shown here is derived from an EMBL/GenBank/DDBJ whole genome shotgun (WGS) entry which is preliminary data.</text>
</comment>
<dbReference type="HAMAP" id="MF_03029">
    <property type="entry name" value="WDR12"/>
    <property type="match status" value="1"/>
</dbReference>
<comment type="function">
    <text evidence="6">Component of the NOP7 complex, which is required for maturation of the 25S and 5.8S ribosomal RNAs and formation of the 60S ribosome.</text>
</comment>
<dbReference type="SUPFAM" id="SSF50978">
    <property type="entry name" value="WD40 repeat-like"/>
    <property type="match status" value="1"/>
</dbReference>
<evidence type="ECO:0000256" key="7">
    <source>
        <dbReference type="PROSITE-ProRule" id="PRU00221"/>
    </source>
</evidence>
<evidence type="ECO:0000256" key="1">
    <source>
        <dbReference type="ARBA" id="ARBA00022517"/>
    </source>
</evidence>
<sequence length="472" mass="50892">MAESQIRIQLSTRYPDISLRENPGPIVVNTSLRRYALSTLVNTLLESEKPVPFEFLINGTFLRTSLDEYLTANGISSETTLAVEYVRAIIPPLYLASFEHDDWVCSVDVLSETSPAASGTGNAAFKPGQERIISGCYDGVLRVWNMSSEIIAIASTSREGGPISALKSVKFLSPTQIATCGMDRVIRMWDYTEDAENLTASLTPRLELYGHRNVIASVAVHQPSSRILSASWDHTVGIWSSKASDAPPAPGELLPSHRGSKRHKSEPSINPQRGPLAILRSHTAAVTDTIFTPNDHTVAYSVSQDHTLKTWDIPTSTCVDTRSTTAVLNATVSMPALNLVAVGGTARNVTLIDPRDSATSVSAMTLRGHKGWVWSLASDPDSAYGLVSGSADGTCRVWDVRSSTTDKSGKVGTSVYSIERESAKGETLRREGGDGVQVFGVCWDQKVGIVSASEDKRVQINRGQGIFGGNPV</sequence>
<keyword evidence="2 6" id="KW-0698">rRNA processing</keyword>
<dbReference type="InterPro" id="IPR001680">
    <property type="entry name" value="WD40_rpt"/>
</dbReference>
<feature type="repeat" description="WD" evidence="7">
    <location>
        <begin position="279"/>
        <end position="321"/>
    </location>
</feature>
<keyword evidence="11" id="KW-1185">Reference proteome</keyword>
<accession>A0ABR4A2B2</accession>
<dbReference type="CDD" id="cd00200">
    <property type="entry name" value="WD40"/>
    <property type="match status" value="1"/>
</dbReference>
<dbReference type="Gene3D" id="2.130.10.10">
    <property type="entry name" value="YVTN repeat-like/Quinoprotein amine dehydrogenase"/>
    <property type="match status" value="1"/>
</dbReference>
<proteinExistence type="inferred from homology"/>
<feature type="repeat" description="WD" evidence="7">
    <location>
        <begin position="208"/>
        <end position="240"/>
    </location>
</feature>
<evidence type="ECO:0000256" key="3">
    <source>
        <dbReference type="ARBA" id="ARBA00022574"/>
    </source>
</evidence>
<name>A0ABR4A2B2_9LECA</name>
<reference evidence="10 11" key="1">
    <citation type="submission" date="2024-09" db="EMBL/GenBank/DDBJ databases">
        <title>Rethinking Asexuality: The Enigmatic Case of Functional Sexual Genes in Lepraria (Stereocaulaceae).</title>
        <authorList>
            <person name="Doellman M."/>
            <person name="Sun Y."/>
            <person name="Barcenas-Pena A."/>
            <person name="Lumbsch H.T."/>
            <person name="Grewe F."/>
        </authorList>
    </citation>
    <scope>NUCLEOTIDE SEQUENCE [LARGE SCALE GENOMIC DNA]</scope>
    <source>
        <strain evidence="10 11">Mercado 3170</strain>
    </source>
</reference>
<dbReference type="SMART" id="SM00320">
    <property type="entry name" value="WD40"/>
    <property type="match status" value="7"/>
</dbReference>
<keyword evidence="1 6" id="KW-0690">Ribosome biogenesis</keyword>
<dbReference type="PRINTS" id="PR00320">
    <property type="entry name" value="GPROTEINBRPT"/>
</dbReference>
<dbReference type="PROSITE" id="PS50294">
    <property type="entry name" value="WD_REPEATS_REGION"/>
    <property type="match status" value="3"/>
</dbReference>
<feature type="region of interest" description="Disordered" evidence="8">
    <location>
        <begin position="243"/>
        <end position="274"/>
    </location>
</feature>
<dbReference type="InterPro" id="IPR015943">
    <property type="entry name" value="WD40/YVTN_repeat-like_dom_sf"/>
</dbReference>